<sequence length="312" mass="35209">MPKFAGTGEKPAEYPLEPSTTGVARSAPRVWERGAGGQKSPDMDQTWAEPGMTDFMRELVAQMARGIVQATQRSIGYEDGTNMRNFLDLAELDFLERGLEEQQWGEELKRYLKGDALGYWLYLRRTGVPLTDWEHLRQCLCEHFGSITKERMKVLMAENVWRGDHHAYSARFATIVAQGVSVATDQLVGYYLANLPDEIAQRLTEEGTRKFTDWQEAAAALAAMRAPWKDFCEDRHRYRRELEDAQRTEGDMRAGTVRSVTERRDEPGKRAPGAGAGITTLETVLRWLDPVRSPLDRPDNSLGGPTLSSRGI</sequence>
<dbReference type="VEuPathDB" id="ToxoDB:ENH_00026890"/>
<proteinExistence type="predicted"/>
<organism evidence="2 3">
    <name type="scientific">Eimeria necatrix</name>
    <dbReference type="NCBI Taxonomy" id="51315"/>
    <lineage>
        <taxon>Eukaryota</taxon>
        <taxon>Sar</taxon>
        <taxon>Alveolata</taxon>
        <taxon>Apicomplexa</taxon>
        <taxon>Conoidasida</taxon>
        <taxon>Coccidia</taxon>
        <taxon>Eucoccidiorida</taxon>
        <taxon>Eimeriorina</taxon>
        <taxon>Eimeriidae</taxon>
        <taxon>Eimeria</taxon>
    </lineage>
</organism>
<evidence type="ECO:0000313" key="2">
    <source>
        <dbReference type="EMBL" id="CDJ65017.1"/>
    </source>
</evidence>
<dbReference type="EMBL" id="HG723041">
    <property type="protein sequence ID" value="CDJ65017.1"/>
    <property type="molecule type" value="Genomic_DNA"/>
</dbReference>
<reference evidence="2" key="1">
    <citation type="submission" date="2013-10" db="EMBL/GenBank/DDBJ databases">
        <title>Genomic analysis of the causative agents of coccidiosis in chickens.</title>
        <authorList>
            <person name="Reid A.J."/>
            <person name="Blake D."/>
            <person name="Billington K."/>
            <person name="Browne H."/>
            <person name="Dunn M."/>
            <person name="Hung S."/>
            <person name="Kawahara F."/>
            <person name="Miranda-Saavedra D."/>
            <person name="Mourier T."/>
            <person name="Nagra H."/>
            <person name="Otto T.D."/>
            <person name="Rawlings N."/>
            <person name="Sanchez A."/>
            <person name="Sanders M."/>
            <person name="Subramaniam C."/>
            <person name="Tay Y."/>
            <person name="Dear P."/>
            <person name="Doerig C."/>
            <person name="Gruber A."/>
            <person name="Parkinson J."/>
            <person name="Shirley M."/>
            <person name="Wan K.L."/>
            <person name="Berriman M."/>
            <person name="Tomley F."/>
            <person name="Pain A."/>
        </authorList>
    </citation>
    <scope>NUCLEOTIDE SEQUENCE [LARGE SCALE GENOMIC DNA]</scope>
    <source>
        <strain evidence="2">Houghton</strain>
    </source>
</reference>
<feature type="compositionally biased region" description="Basic and acidic residues" evidence="1">
    <location>
        <begin position="243"/>
        <end position="252"/>
    </location>
</feature>
<reference evidence="2" key="2">
    <citation type="submission" date="2013-10" db="EMBL/GenBank/DDBJ databases">
        <authorList>
            <person name="Aslett M."/>
        </authorList>
    </citation>
    <scope>NUCLEOTIDE SEQUENCE [LARGE SCALE GENOMIC DNA]</scope>
    <source>
        <strain evidence="2">Houghton</strain>
    </source>
</reference>
<feature type="region of interest" description="Disordered" evidence="1">
    <location>
        <begin position="1"/>
        <end position="23"/>
    </location>
</feature>
<feature type="region of interest" description="Disordered" evidence="1">
    <location>
        <begin position="292"/>
        <end position="312"/>
    </location>
</feature>
<dbReference type="GeneID" id="25472857"/>
<evidence type="ECO:0008006" key="4">
    <source>
        <dbReference type="Google" id="ProtNLM"/>
    </source>
</evidence>
<evidence type="ECO:0000313" key="3">
    <source>
        <dbReference type="Proteomes" id="UP000030754"/>
    </source>
</evidence>
<feature type="region of interest" description="Disordered" evidence="1">
    <location>
        <begin position="243"/>
        <end position="276"/>
    </location>
</feature>
<gene>
    <name evidence="2" type="ORF">ENH_00026890</name>
</gene>
<name>U6MLB8_9EIME</name>
<feature type="compositionally biased region" description="Basic and acidic residues" evidence="1">
    <location>
        <begin position="260"/>
        <end position="269"/>
    </location>
</feature>
<dbReference type="RefSeq" id="XP_013433484.1">
    <property type="nucleotide sequence ID" value="XM_013578030.1"/>
</dbReference>
<accession>U6MLB8</accession>
<keyword evidence="3" id="KW-1185">Reference proteome</keyword>
<dbReference type="Proteomes" id="UP000030754">
    <property type="component" value="Unassembled WGS sequence"/>
</dbReference>
<dbReference type="OrthoDB" id="345629at2759"/>
<protein>
    <recommendedName>
        <fullName evidence="4">Retrotransposon gag domain-containing protein</fullName>
    </recommendedName>
</protein>
<dbReference type="AlphaFoldDB" id="U6MLB8"/>
<evidence type="ECO:0000256" key="1">
    <source>
        <dbReference type="SAM" id="MobiDB-lite"/>
    </source>
</evidence>